<evidence type="ECO:0000256" key="1">
    <source>
        <dbReference type="SAM" id="MobiDB-lite"/>
    </source>
</evidence>
<dbReference type="InterPro" id="IPR036465">
    <property type="entry name" value="vWFA_dom_sf"/>
</dbReference>
<dbReference type="SUPFAM" id="SSF53300">
    <property type="entry name" value="vWA-like"/>
    <property type="match status" value="1"/>
</dbReference>
<feature type="region of interest" description="Disordered" evidence="1">
    <location>
        <begin position="195"/>
        <end position="218"/>
    </location>
</feature>
<evidence type="ECO:0000313" key="3">
    <source>
        <dbReference type="EMBL" id="GAA1567768.1"/>
    </source>
</evidence>
<evidence type="ECO:0000259" key="2">
    <source>
        <dbReference type="PROSITE" id="PS50234"/>
    </source>
</evidence>
<organism evidence="3 4">
    <name type="scientific">Kribbella sancticallisti</name>
    <dbReference type="NCBI Taxonomy" id="460087"/>
    <lineage>
        <taxon>Bacteria</taxon>
        <taxon>Bacillati</taxon>
        <taxon>Actinomycetota</taxon>
        <taxon>Actinomycetes</taxon>
        <taxon>Propionibacteriales</taxon>
        <taxon>Kribbellaceae</taxon>
        <taxon>Kribbella</taxon>
    </lineage>
</organism>
<feature type="compositionally biased region" description="Low complexity" evidence="1">
    <location>
        <begin position="201"/>
        <end position="210"/>
    </location>
</feature>
<dbReference type="Proteomes" id="UP001500393">
    <property type="component" value="Unassembled WGS sequence"/>
</dbReference>
<reference evidence="4" key="1">
    <citation type="journal article" date="2019" name="Int. J. Syst. Evol. Microbiol.">
        <title>The Global Catalogue of Microorganisms (GCM) 10K type strain sequencing project: providing services to taxonomists for standard genome sequencing and annotation.</title>
        <authorList>
            <consortium name="The Broad Institute Genomics Platform"/>
            <consortium name="The Broad Institute Genome Sequencing Center for Infectious Disease"/>
            <person name="Wu L."/>
            <person name="Ma J."/>
        </authorList>
    </citation>
    <scope>NUCLEOTIDE SEQUENCE [LARGE SCALE GENOMIC DNA]</scope>
    <source>
        <strain evidence="4">JCM 14969</strain>
    </source>
</reference>
<dbReference type="EMBL" id="BAAAOS010000018">
    <property type="protein sequence ID" value="GAA1567768.1"/>
    <property type="molecule type" value="Genomic_DNA"/>
</dbReference>
<name>A0ABP4NU08_9ACTN</name>
<keyword evidence="4" id="KW-1185">Reference proteome</keyword>
<evidence type="ECO:0000313" key="4">
    <source>
        <dbReference type="Proteomes" id="UP001500393"/>
    </source>
</evidence>
<dbReference type="InterPro" id="IPR002035">
    <property type="entry name" value="VWF_A"/>
</dbReference>
<dbReference type="RefSeq" id="WP_344212480.1">
    <property type="nucleotide sequence ID" value="NZ_BAAAOS010000018.1"/>
</dbReference>
<gene>
    <name evidence="3" type="ORF">GCM10009789_21490</name>
</gene>
<proteinExistence type="predicted"/>
<dbReference type="Gene3D" id="3.40.50.410">
    <property type="entry name" value="von Willebrand factor, type A domain"/>
    <property type="match status" value="1"/>
</dbReference>
<dbReference type="PROSITE" id="PS50234">
    <property type="entry name" value="VWFA"/>
    <property type="match status" value="1"/>
</dbReference>
<dbReference type="Pfam" id="PF00092">
    <property type="entry name" value="VWA"/>
    <property type="match status" value="1"/>
</dbReference>
<feature type="domain" description="VWFA" evidence="2">
    <location>
        <begin position="8"/>
        <end position="166"/>
    </location>
</feature>
<dbReference type="SMART" id="SM00327">
    <property type="entry name" value="VWA"/>
    <property type="match status" value="1"/>
</dbReference>
<sequence length="218" mass="22423">MAPETVLPCYVACDGSLSMAEHDKAVAGIVASFVGRLHRAAATGSAVVRLGLIGFSDSAQVLLPLGPLGVFKLPSAARRGTSITSFRTAFSFLLDTIDSDLGLLLAGSAAVRRPVVLFVSDGQPTDPATWPPAHAALTDPARPTHPHLFTAGVGDADAATLDRIATPSPPPDRRDAAVLDGFTCSTYCSLLIPPEPAARTSSSPSNSDPSGVQPSAQR</sequence>
<accession>A0ABP4NU08</accession>
<protein>
    <recommendedName>
        <fullName evidence="2">VWFA domain-containing protein</fullName>
    </recommendedName>
</protein>
<comment type="caution">
    <text evidence="3">The sequence shown here is derived from an EMBL/GenBank/DDBJ whole genome shotgun (WGS) entry which is preliminary data.</text>
</comment>